<proteinExistence type="predicted"/>
<reference evidence="3 4" key="1">
    <citation type="submission" date="2016-08" db="EMBL/GenBank/DDBJ databases">
        <authorList>
            <person name="Seilhamer J.J."/>
        </authorList>
    </citation>
    <scope>NUCLEOTIDE SEQUENCE [LARGE SCALE GENOMIC DNA]</scope>
    <source>
        <strain evidence="3 4">A37T2</strain>
    </source>
</reference>
<protein>
    <submittedName>
        <fullName evidence="3">Prolyl oligopeptidase family protein</fullName>
    </submittedName>
</protein>
<evidence type="ECO:0000256" key="2">
    <source>
        <dbReference type="SAM" id="SignalP"/>
    </source>
</evidence>
<dbReference type="InterPro" id="IPR029058">
    <property type="entry name" value="AB_hydrolase_fold"/>
</dbReference>
<dbReference type="PANTHER" id="PTHR43037">
    <property type="entry name" value="UNNAMED PRODUCT-RELATED"/>
    <property type="match status" value="1"/>
</dbReference>
<accession>A0A1C4FJF3</accession>
<evidence type="ECO:0000256" key="1">
    <source>
        <dbReference type="ARBA" id="ARBA00022729"/>
    </source>
</evidence>
<feature type="chain" id="PRO_5008691931" evidence="2">
    <location>
        <begin position="25"/>
        <end position="275"/>
    </location>
</feature>
<dbReference type="Proteomes" id="UP000242818">
    <property type="component" value="Unassembled WGS sequence"/>
</dbReference>
<keyword evidence="4" id="KW-1185">Reference proteome</keyword>
<dbReference type="SUPFAM" id="SSF53474">
    <property type="entry name" value="alpha/beta-Hydrolases"/>
    <property type="match status" value="1"/>
</dbReference>
<dbReference type="EMBL" id="FMAR01000014">
    <property type="protein sequence ID" value="SCC55745.1"/>
    <property type="molecule type" value="Genomic_DNA"/>
</dbReference>
<dbReference type="AlphaFoldDB" id="A0A1C4FJF3"/>
<dbReference type="STRING" id="1335309.GA0116948_11497"/>
<organism evidence="3 4">
    <name type="scientific">Chitinophaga costaii</name>
    <dbReference type="NCBI Taxonomy" id="1335309"/>
    <lineage>
        <taxon>Bacteria</taxon>
        <taxon>Pseudomonadati</taxon>
        <taxon>Bacteroidota</taxon>
        <taxon>Chitinophagia</taxon>
        <taxon>Chitinophagales</taxon>
        <taxon>Chitinophagaceae</taxon>
        <taxon>Chitinophaga</taxon>
    </lineage>
</organism>
<dbReference type="Gene3D" id="3.40.50.1820">
    <property type="entry name" value="alpha/beta hydrolase"/>
    <property type="match status" value="1"/>
</dbReference>
<keyword evidence="1 2" id="KW-0732">Signal</keyword>
<name>A0A1C4FJF3_9BACT</name>
<sequence length="275" mass="30966">MKHYMKKSFTGILCMLSLGMAAMAQKHMEQVQVEVAPRFKKGALLQLPDDYAQNPKKRYPLIIFLHGRSRSGEDLSKLTYDGIPYLLDKGVSLNTVNPADGKTYKFIIIMPQAEFWGLRPDNITAVMNDIERQYRVDTTRVYLTGYSAGGSGTFTALTDNAALTRRFAAAVPMSPTTLNDENIARLKMIADGNVGIWAFAGKGELRFLMDTRRYVDSVKKYNDSLAIITVHDGGHCCFKQFYDPGYKMNGLNIYEWMLQHKRTVSAAVANKKTHI</sequence>
<evidence type="ECO:0000313" key="3">
    <source>
        <dbReference type="EMBL" id="SCC55745.1"/>
    </source>
</evidence>
<dbReference type="OrthoDB" id="9805640at2"/>
<dbReference type="InterPro" id="IPR050955">
    <property type="entry name" value="Plant_Biomass_Hydrol_Est"/>
</dbReference>
<feature type="signal peptide" evidence="2">
    <location>
        <begin position="1"/>
        <end position="24"/>
    </location>
</feature>
<dbReference type="PANTHER" id="PTHR43037:SF1">
    <property type="entry name" value="BLL1128 PROTEIN"/>
    <property type="match status" value="1"/>
</dbReference>
<evidence type="ECO:0000313" key="4">
    <source>
        <dbReference type="Proteomes" id="UP000242818"/>
    </source>
</evidence>
<gene>
    <name evidence="3" type="ORF">GA0116948_11497</name>
</gene>